<feature type="signal peptide" evidence="1">
    <location>
        <begin position="1"/>
        <end position="24"/>
    </location>
</feature>
<dbReference type="Pfam" id="PF00581">
    <property type="entry name" value="Rhodanese"/>
    <property type="match status" value="1"/>
</dbReference>
<feature type="domain" description="Rhodanese" evidence="2">
    <location>
        <begin position="37"/>
        <end position="128"/>
    </location>
</feature>
<dbReference type="OrthoDB" id="9808735at2"/>
<dbReference type="InterPro" id="IPR013766">
    <property type="entry name" value="Thioredoxin_domain"/>
</dbReference>
<dbReference type="Gene3D" id="3.40.250.10">
    <property type="entry name" value="Rhodanese-like domain"/>
    <property type="match status" value="1"/>
</dbReference>
<dbReference type="Proteomes" id="UP000318815">
    <property type="component" value="Unassembled WGS sequence"/>
</dbReference>
<reference evidence="4 5" key="1">
    <citation type="submission" date="2019-08" db="EMBL/GenBank/DDBJ databases">
        <title>Whole genome sequencing of chitin degrading bacteria Chitinophaga pinensis YS16.</title>
        <authorList>
            <person name="Singh R.P."/>
            <person name="Manchanda G."/>
            <person name="Maurya I.K."/>
            <person name="Joshi N.K."/>
            <person name="Srivastava A.K."/>
        </authorList>
    </citation>
    <scope>NUCLEOTIDE SEQUENCE [LARGE SCALE GENOMIC DNA]</scope>
    <source>
        <strain evidence="4 5">YS-16</strain>
    </source>
</reference>
<dbReference type="PROSITE" id="PS50206">
    <property type="entry name" value="RHODANESE_3"/>
    <property type="match status" value="1"/>
</dbReference>
<dbReference type="PANTHER" id="PTHR45431">
    <property type="entry name" value="RHODANESE-LIKE DOMAIN-CONTAINING PROTEIN 15, CHLOROPLASTIC"/>
    <property type="match status" value="1"/>
</dbReference>
<accession>A0A5C6M239</accession>
<dbReference type="SMART" id="SM00450">
    <property type="entry name" value="RHOD"/>
    <property type="match status" value="1"/>
</dbReference>
<dbReference type="CDD" id="cd02947">
    <property type="entry name" value="TRX_family"/>
    <property type="match status" value="1"/>
</dbReference>
<name>A0A5C6M239_9BACT</name>
<dbReference type="PROSITE" id="PS51352">
    <property type="entry name" value="THIOREDOXIN_2"/>
    <property type="match status" value="1"/>
</dbReference>
<evidence type="ECO:0000259" key="3">
    <source>
        <dbReference type="PROSITE" id="PS51352"/>
    </source>
</evidence>
<dbReference type="AlphaFoldDB" id="A0A5C6M239"/>
<dbReference type="EMBL" id="VOHS01000002">
    <property type="protein sequence ID" value="TWW02019.1"/>
    <property type="molecule type" value="Genomic_DNA"/>
</dbReference>
<evidence type="ECO:0000313" key="4">
    <source>
        <dbReference type="EMBL" id="TWW02019.1"/>
    </source>
</evidence>
<keyword evidence="1" id="KW-0732">Signal</keyword>
<dbReference type="InterPro" id="IPR036873">
    <property type="entry name" value="Rhodanese-like_dom_sf"/>
</dbReference>
<proteinExistence type="predicted"/>
<evidence type="ECO:0000313" key="5">
    <source>
        <dbReference type="Proteomes" id="UP000318815"/>
    </source>
</evidence>
<comment type="caution">
    <text evidence="4">The sequence shown here is derived from an EMBL/GenBank/DDBJ whole genome shotgun (WGS) entry which is preliminary data.</text>
</comment>
<evidence type="ECO:0000256" key="1">
    <source>
        <dbReference type="SAM" id="SignalP"/>
    </source>
</evidence>
<sequence length="222" mass="24790">MIYKYYICLVLGTILFSVSNSVKGQEVSAAVFNDSIRNGNVQVFDVRTAGEYNTGHLSNALLADYTKKEEFTERVKYLDKDKTVYIYCLSGGRSAKAASWMRENGFKKVIELEGGINAWKQAGQPVEGVADVKQMTVDAFRSGIDKGEVLVDVGAEWCPPCRKMAPVLEAYLSKHKTVRLLKVDGGRDQDVMQSIKATSLPTFILYKDGREVWRKQGVSEQL</sequence>
<dbReference type="InterPro" id="IPR052367">
    <property type="entry name" value="Thiosulfate_ST/Rhodanese-like"/>
</dbReference>
<protein>
    <submittedName>
        <fullName evidence="4">Thioredoxin</fullName>
    </submittedName>
</protein>
<keyword evidence="5" id="KW-1185">Reference proteome</keyword>
<dbReference type="PANTHER" id="PTHR45431:SF3">
    <property type="entry name" value="RHODANESE-LIKE DOMAIN-CONTAINING PROTEIN 15, CHLOROPLASTIC"/>
    <property type="match status" value="1"/>
</dbReference>
<dbReference type="SUPFAM" id="SSF52821">
    <property type="entry name" value="Rhodanese/Cell cycle control phosphatase"/>
    <property type="match status" value="1"/>
</dbReference>
<gene>
    <name evidence="4" type="ORF">FEF09_02435</name>
</gene>
<dbReference type="InterPro" id="IPR036249">
    <property type="entry name" value="Thioredoxin-like_sf"/>
</dbReference>
<dbReference type="InterPro" id="IPR001763">
    <property type="entry name" value="Rhodanese-like_dom"/>
</dbReference>
<dbReference type="SUPFAM" id="SSF52833">
    <property type="entry name" value="Thioredoxin-like"/>
    <property type="match status" value="1"/>
</dbReference>
<organism evidence="4 5">
    <name type="scientific">Chitinophaga pinensis</name>
    <dbReference type="NCBI Taxonomy" id="79329"/>
    <lineage>
        <taxon>Bacteria</taxon>
        <taxon>Pseudomonadati</taxon>
        <taxon>Bacteroidota</taxon>
        <taxon>Chitinophagia</taxon>
        <taxon>Chitinophagales</taxon>
        <taxon>Chitinophagaceae</taxon>
        <taxon>Chitinophaga</taxon>
    </lineage>
</organism>
<feature type="domain" description="Thioredoxin" evidence="3">
    <location>
        <begin position="112"/>
        <end position="222"/>
    </location>
</feature>
<dbReference type="Pfam" id="PF00085">
    <property type="entry name" value="Thioredoxin"/>
    <property type="match status" value="1"/>
</dbReference>
<evidence type="ECO:0000259" key="2">
    <source>
        <dbReference type="PROSITE" id="PS50206"/>
    </source>
</evidence>
<feature type="chain" id="PRO_5023106909" evidence="1">
    <location>
        <begin position="25"/>
        <end position="222"/>
    </location>
</feature>
<dbReference type="Gene3D" id="3.40.30.10">
    <property type="entry name" value="Glutaredoxin"/>
    <property type="match status" value="1"/>
</dbReference>
<dbReference type="CDD" id="cd00158">
    <property type="entry name" value="RHOD"/>
    <property type="match status" value="1"/>
</dbReference>